<sequence>MCDALAYITTHGIIIACTYFWQVREQPRCKALLDCSDGNGRHAASEQQSSFEEALCYFSPETAAPRSLCNAVNASPSANAESRPSWRRVSAVDKQPCLSRLIRAHCTGVECRCSRRLLVARHMAHRLNKRPTGPVGTPHPGDGRDAGAACSLSRASPFRDPPKRACWTRQDTETHRRA</sequence>
<dbReference type="AlphaFoldDB" id="A0A9J6DB05"/>
<reference evidence="2" key="1">
    <citation type="journal article" date="2020" name="Cell">
        <title>Large-Scale Comparative Analyses of Tick Genomes Elucidate Their Genetic Diversity and Vector Capacities.</title>
        <authorList>
            <consortium name="Tick Genome and Microbiome Consortium (TIGMIC)"/>
            <person name="Jia N."/>
            <person name="Wang J."/>
            <person name="Shi W."/>
            <person name="Du L."/>
            <person name="Sun Y."/>
            <person name="Zhan W."/>
            <person name="Jiang J.F."/>
            <person name="Wang Q."/>
            <person name="Zhang B."/>
            <person name="Ji P."/>
            <person name="Bell-Sakyi L."/>
            <person name="Cui X.M."/>
            <person name="Yuan T.T."/>
            <person name="Jiang B.G."/>
            <person name="Yang W.F."/>
            <person name="Lam T.T."/>
            <person name="Chang Q.C."/>
            <person name="Ding S.J."/>
            <person name="Wang X.J."/>
            <person name="Zhu J.G."/>
            <person name="Ruan X.D."/>
            <person name="Zhao L."/>
            <person name="Wei J.T."/>
            <person name="Ye R.Z."/>
            <person name="Que T.C."/>
            <person name="Du C.H."/>
            <person name="Zhou Y.H."/>
            <person name="Cheng J.X."/>
            <person name="Dai P.F."/>
            <person name="Guo W.B."/>
            <person name="Han X.H."/>
            <person name="Huang E.J."/>
            <person name="Li L.F."/>
            <person name="Wei W."/>
            <person name="Gao Y.C."/>
            <person name="Liu J.Z."/>
            <person name="Shao H.Z."/>
            <person name="Wang X."/>
            <person name="Wang C.C."/>
            <person name="Yang T.C."/>
            <person name="Huo Q.B."/>
            <person name="Li W."/>
            <person name="Chen H.Y."/>
            <person name="Chen S.E."/>
            <person name="Zhou L.G."/>
            <person name="Ni X.B."/>
            <person name="Tian J.H."/>
            <person name="Sheng Y."/>
            <person name="Liu T."/>
            <person name="Pan Y.S."/>
            <person name="Xia L.Y."/>
            <person name="Li J."/>
            <person name="Zhao F."/>
            <person name="Cao W.C."/>
        </authorList>
    </citation>
    <scope>NUCLEOTIDE SEQUENCE</scope>
    <source>
        <strain evidence="2">Rmic-2018</strain>
    </source>
</reference>
<comment type="caution">
    <text evidence="2">The sequence shown here is derived from an EMBL/GenBank/DDBJ whole genome shotgun (WGS) entry which is preliminary data.</text>
</comment>
<evidence type="ECO:0000313" key="3">
    <source>
        <dbReference type="Proteomes" id="UP000821866"/>
    </source>
</evidence>
<keyword evidence="3" id="KW-1185">Reference proteome</keyword>
<accession>A0A9J6DB05</accession>
<evidence type="ECO:0000256" key="1">
    <source>
        <dbReference type="SAM" id="MobiDB-lite"/>
    </source>
</evidence>
<name>A0A9J6DB05_RHIMP</name>
<gene>
    <name evidence="2" type="ORF">HPB51_019224</name>
</gene>
<evidence type="ECO:0000313" key="2">
    <source>
        <dbReference type="EMBL" id="KAH8019357.1"/>
    </source>
</evidence>
<reference evidence="2" key="2">
    <citation type="submission" date="2021-09" db="EMBL/GenBank/DDBJ databases">
        <authorList>
            <person name="Jia N."/>
            <person name="Wang J."/>
            <person name="Shi W."/>
            <person name="Du L."/>
            <person name="Sun Y."/>
            <person name="Zhan W."/>
            <person name="Jiang J."/>
            <person name="Wang Q."/>
            <person name="Zhang B."/>
            <person name="Ji P."/>
            <person name="Sakyi L.B."/>
            <person name="Cui X."/>
            <person name="Yuan T."/>
            <person name="Jiang B."/>
            <person name="Yang W."/>
            <person name="Lam T.T.-Y."/>
            <person name="Chang Q."/>
            <person name="Ding S."/>
            <person name="Wang X."/>
            <person name="Zhu J."/>
            <person name="Ruan X."/>
            <person name="Zhao L."/>
            <person name="Wei J."/>
            <person name="Que T."/>
            <person name="Du C."/>
            <person name="Cheng J."/>
            <person name="Dai P."/>
            <person name="Han X."/>
            <person name="Huang E."/>
            <person name="Gao Y."/>
            <person name="Liu J."/>
            <person name="Shao H."/>
            <person name="Ye R."/>
            <person name="Li L."/>
            <person name="Wei W."/>
            <person name="Wang X."/>
            <person name="Wang C."/>
            <person name="Huo Q."/>
            <person name="Li W."/>
            <person name="Guo W."/>
            <person name="Chen H."/>
            <person name="Chen S."/>
            <person name="Zhou L."/>
            <person name="Zhou L."/>
            <person name="Ni X."/>
            <person name="Tian J."/>
            <person name="Zhou Y."/>
            <person name="Sheng Y."/>
            <person name="Liu T."/>
            <person name="Pan Y."/>
            <person name="Xia L."/>
            <person name="Li J."/>
            <person name="Zhao F."/>
            <person name="Cao W."/>
        </authorList>
    </citation>
    <scope>NUCLEOTIDE SEQUENCE</scope>
    <source>
        <strain evidence="2">Rmic-2018</strain>
        <tissue evidence="2">Larvae</tissue>
    </source>
</reference>
<organism evidence="2 3">
    <name type="scientific">Rhipicephalus microplus</name>
    <name type="common">Cattle tick</name>
    <name type="synonym">Boophilus microplus</name>
    <dbReference type="NCBI Taxonomy" id="6941"/>
    <lineage>
        <taxon>Eukaryota</taxon>
        <taxon>Metazoa</taxon>
        <taxon>Ecdysozoa</taxon>
        <taxon>Arthropoda</taxon>
        <taxon>Chelicerata</taxon>
        <taxon>Arachnida</taxon>
        <taxon>Acari</taxon>
        <taxon>Parasitiformes</taxon>
        <taxon>Ixodida</taxon>
        <taxon>Ixodoidea</taxon>
        <taxon>Ixodidae</taxon>
        <taxon>Rhipicephalinae</taxon>
        <taxon>Rhipicephalus</taxon>
        <taxon>Boophilus</taxon>
    </lineage>
</organism>
<feature type="region of interest" description="Disordered" evidence="1">
    <location>
        <begin position="128"/>
        <end position="178"/>
    </location>
</feature>
<dbReference type="EMBL" id="JABSTU010000010">
    <property type="protein sequence ID" value="KAH8019357.1"/>
    <property type="molecule type" value="Genomic_DNA"/>
</dbReference>
<proteinExistence type="predicted"/>
<dbReference type="Proteomes" id="UP000821866">
    <property type="component" value="Chromosome 8"/>
</dbReference>
<protein>
    <submittedName>
        <fullName evidence="2">Uncharacterized protein</fullName>
    </submittedName>
</protein>